<name>A0A2T0MCN4_9FLAO</name>
<dbReference type="SUPFAM" id="SSF53448">
    <property type="entry name" value="Nucleotide-diphospho-sugar transferases"/>
    <property type="match status" value="1"/>
</dbReference>
<sequence>MMDKVFCVILDYCGGSRTDKLFLKLSKWNPNFKIHILDNDSPSNKSNYITHQNKFNSGVGGGIVDCISLAKLNNSKYILFIANDILPVTRIDFQHLLEIIECNSDVIQISTSLTKNSDKKYYPWMYNRGNKDNRIVRHADLLCSLLRIDFIDSFGGFPKSRSGWGYDWEISYQAKLQRKKIVVCDYYRVKHLDEKKSTTVWNKKLEEVIEIYNKRYGDYRLIMPFNNY</sequence>
<dbReference type="AlphaFoldDB" id="A0A2T0MCN4"/>
<evidence type="ECO:0000313" key="1">
    <source>
        <dbReference type="EMBL" id="PRX55255.1"/>
    </source>
</evidence>
<dbReference type="OrthoDB" id="1492683at2"/>
<dbReference type="Gene3D" id="3.90.550.10">
    <property type="entry name" value="Spore Coat Polysaccharide Biosynthesis Protein SpsA, Chain A"/>
    <property type="match status" value="1"/>
</dbReference>
<keyword evidence="2" id="KW-1185">Reference proteome</keyword>
<reference evidence="1 2" key="1">
    <citation type="submission" date="2018-03" db="EMBL/GenBank/DDBJ databases">
        <title>Genomic Encyclopedia of Archaeal and Bacterial Type Strains, Phase II (KMG-II): from individual species to whole genera.</title>
        <authorList>
            <person name="Goeker M."/>
        </authorList>
    </citation>
    <scope>NUCLEOTIDE SEQUENCE [LARGE SCALE GENOMIC DNA]</scope>
    <source>
        <strain evidence="1 2">DSM 25027</strain>
    </source>
</reference>
<dbReference type="Proteomes" id="UP000237640">
    <property type="component" value="Unassembled WGS sequence"/>
</dbReference>
<keyword evidence="1" id="KW-0808">Transferase</keyword>
<evidence type="ECO:0000313" key="2">
    <source>
        <dbReference type="Proteomes" id="UP000237640"/>
    </source>
</evidence>
<proteinExistence type="predicted"/>
<protein>
    <submittedName>
        <fullName evidence="1">GT2 family glycosyltransferase</fullName>
    </submittedName>
</protein>
<dbReference type="InterPro" id="IPR029044">
    <property type="entry name" value="Nucleotide-diphossugar_trans"/>
</dbReference>
<gene>
    <name evidence="1" type="ORF">CLV81_3664</name>
</gene>
<dbReference type="RefSeq" id="WP_106146974.1">
    <property type="nucleotide sequence ID" value="NZ_PVYX01000002.1"/>
</dbReference>
<comment type="caution">
    <text evidence="1">The sequence shown here is derived from an EMBL/GenBank/DDBJ whole genome shotgun (WGS) entry which is preliminary data.</text>
</comment>
<organism evidence="1 2">
    <name type="scientific">Flagellimonas meridianipacifica</name>
    <dbReference type="NCBI Taxonomy" id="1080225"/>
    <lineage>
        <taxon>Bacteria</taxon>
        <taxon>Pseudomonadati</taxon>
        <taxon>Bacteroidota</taxon>
        <taxon>Flavobacteriia</taxon>
        <taxon>Flavobacteriales</taxon>
        <taxon>Flavobacteriaceae</taxon>
        <taxon>Flagellimonas</taxon>
    </lineage>
</organism>
<accession>A0A2T0MCN4</accession>
<dbReference type="GO" id="GO:0016740">
    <property type="term" value="F:transferase activity"/>
    <property type="evidence" value="ECO:0007669"/>
    <property type="project" value="UniProtKB-KW"/>
</dbReference>
<dbReference type="EMBL" id="PVYX01000002">
    <property type="protein sequence ID" value="PRX55255.1"/>
    <property type="molecule type" value="Genomic_DNA"/>
</dbReference>